<evidence type="ECO:0000313" key="1">
    <source>
        <dbReference type="EMBL" id="CAG8611710.1"/>
    </source>
</evidence>
<dbReference type="Proteomes" id="UP000789920">
    <property type="component" value="Unassembled WGS sequence"/>
</dbReference>
<name>A0ACA9N1E6_9GLOM</name>
<organism evidence="1 2">
    <name type="scientific">Racocetra persica</name>
    <dbReference type="NCBI Taxonomy" id="160502"/>
    <lineage>
        <taxon>Eukaryota</taxon>
        <taxon>Fungi</taxon>
        <taxon>Fungi incertae sedis</taxon>
        <taxon>Mucoromycota</taxon>
        <taxon>Glomeromycotina</taxon>
        <taxon>Glomeromycetes</taxon>
        <taxon>Diversisporales</taxon>
        <taxon>Gigasporaceae</taxon>
        <taxon>Racocetra</taxon>
    </lineage>
</organism>
<protein>
    <submittedName>
        <fullName evidence="1">30724_t:CDS:1</fullName>
    </submittedName>
</protein>
<gene>
    <name evidence="1" type="ORF">RPERSI_LOCUS6335</name>
</gene>
<sequence length="551" mass="63542">MPPRRSARIAAKEKSNVHPSIVDTESDDQITDNVRKTTRKRRKKNEVTDKTTDIAPTKVTSNKETSNIIQEFLVEPKEASNPKEVSSIEDFNEELNIVSNSKIIDKGKSKEIVHHSDGSTSIFETIDTEWLRLKKSEQQVNTPSINEDEDNSDNSDEWEEVDLSQYNNNLSDSQVSSIPNETIEITFKAPKIEYKPKGITKIERTIQQNIHKTHLLTLLTHGIIRNQWCNDDLTKAIACSLIARDMLALFDQVLCSRGRFTLITALEELVRWWKSYFKITKPGLRALDARDYPEFKVNDIFKIDETFCEHHSSIDSFRKSLQDGSGSRDTSAQLFVALLRSLGIPARLVFSLQAVSFKITRVNDSCQKKTEEITERSEKKDIRDDDNVRRILGIGKFRMPRKVKSNDNKQKTNLDDDYDPTVKKRPAVRSRRSQSISKNIRAESSNCFILDPDSAPIFWCEVYYATQKKWICVDPVRARVNAPKSMEPPSNAKDNIMAYVVAYEKDGYIKDVTRRYSAQWGARTRKLRIPEKDGQNWWDETLAYFARPYER</sequence>
<accession>A0ACA9N1E6</accession>
<evidence type="ECO:0000313" key="2">
    <source>
        <dbReference type="Proteomes" id="UP000789920"/>
    </source>
</evidence>
<reference evidence="1" key="1">
    <citation type="submission" date="2021-06" db="EMBL/GenBank/DDBJ databases">
        <authorList>
            <person name="Kallberg Y."/>
            <person name="Tangrot J."/>
            <person name="Rosling A."/>
        </authorList>
    </citation>
    <scope>NUCLEOTIDE SEQUENCE</scope>
    <source>
        <strain evidence="1">MA461A</strain>
    </source>
</reference>
<keyword evidence="2" id="KW-1185">Reference proteome</keyword>
<proteinExistence type="predicted"/>
<feature type="non-terminal residue" evidence="1">
    <location>
        <position position="551"/>
    </location>
</feature>
<comment type="caution">
    <text evidence="1">The sequence shown here is derived from an EMBL/GenBank/DDBJ whole genome shotgun (WGS) entry which is preliminary data.</text>
</comment>
<dbReference type="EMBL" id="CAJVQC010010010">
    <property type="protein sequence ID" value="CAG8611710.1"/>
    <property type="molecule type" value="Genomic_DNA"/>
</dbReference>